<dbReference type="PROSITE" id="PS50262">
    <property type="entry name" value="G_PROTEIN_RECEP_F1_2"/>
    <property type="match status" value="1"/>
</dbReference>
<keyword evidence="2 8" id="KW-0812">Transmembrane</keyword>
<evidence type="ECO:0000256" key="3">
    <source>
        <dbReference type="ARBA" id="ARBA00022989"/>
    </source>
</evidence>
<evidence type="ECO:0000313" key="11">
    <source>
        <dbReference type="Proteomes" id="UP000507470"/>
    </source>
</evidence>
<evidence type="ECO:0000256" key="5">
    <source>
        <dbReference type="ARBA" id="ARBA00023136"/>
    </source>
</evidence>
<dbReference type="InterPro" id="IPR017452">
    <property type="entry name" value="GPCR_Rhodpsn_7TM"/>
</dbReference>
<feature type="transmembrane region" description="Helical" evidence="8">
    <location>
        <begin position="107"/>
        <end position="126"/>
    </location>
</feature>
<evidence type="ECO:0000256" key="6">
    <source>
        <dbReference type="ARBA" id="ARBA00023170"/>
    </source>
</evidence>
<reference evidence="10 11" key="1">
    <citation type="submission" date="2020-06" db="EMBL/GenBank/DDBJ databases">
        <authorList>
            <person name="Li R."/>
            <person name="Bekaert M."/>
        </authorList>
    </citation>
    <scope>NUCLEOTIDE SEQUENCE [LARGE SCALE GENOMIC DNA]</scope>
    <source>
        <strain evidence="11">wild</strain>
    </source>
</reference>
<dbReference type="CDD" id="cd14978">
    <property type="entry name" value="7tmA_FMRFamide_R-like"/>
    <property type="match status" value="1"/>
</dbReference>
<dbReference type="PANTHER" id="PTHR24243:SF230">
    <property type="entry name" value="G-PROTEIN COUPLED RECEPTORS FAMILY 1 PROFILE DOMAIN-CONTAINING PROTEIN"/>
    <property type="match status" value="1"/>
</dbReference>
<evidence type="ECO:0000259" key="9">
    <source>
        <dbReference type="PROSITE" id="PS50262"/>
    </source>
</evidence>
<dbReference type="Proteomes" id="UP000507470">
    <property type="component" value="Unassembled WGS sequence"/>
</dbReference>
<dbReference type="OrthoDB" id="9983318at2759"/>
<dbReference type="EMBL" id="CACVKT020010428">
    <property type="protein sequence ID" value="CAC5426387.1"/>
    <property type="molecule type" value="Genomic_DNA"/>
</dbReference>
<evidence type="ECO:0000313" key="10">
    <source>
        <dbReference type="EMBL" id="CAC5426387.1"/>
    </source>
</evidence>
<dbReference type="AlphaFoldDB" id="A0A6J8F0X4"/>
<feature type="transmembrane region" description="Helical" evidence="8">
    <location>
        <begin position="196"/>
        <end position="219"/>
    </location>
</feature>
<sequence>MNSSDYLDYTYYPEYKTGVYIWKILPPILIILGTTGNILSIIVLRRKNIQKSVCSIYLIVLAVSDLSVLYTGLLRQWINVVFEVDIRELGTGICKLHTYIVYFSLDFSSWILMAVTVERVFLVWFPQKAKTACTKQKAGISLIAIAVFLLLINSHILYGHVDKESVVNGTVSVEKCYYISDEYNQFWSASWPWIDLSLFCGIPFCCLFTGNLLIFVKVLSSQRAVKRRIAPSSQTPGSKVQQRDSKLSSMSVILFTLNTVFLLCTTPISVYLIGYSKWENELVGRGYAVLDMMWPIVNILMYLNNSINFLLYILSGSRFRREFRNMFRRKSNETVTVRNDSITRMNHLTAIQSNREETHMTHVQVFHTSV</sequence>
<dbReference type="GO" id="GO:0005886">
    <property type="term" value="C:plasma membrane"/>
    <property type="evidence" value="ECO:0007669"/>
    <property type="project" value="TreeGrafter"/>
</dbReference>
<gene>
    <name evidence="10" type="ORF">MCOR_58101</name>
</gene>
<keyword evidence="5 8" id="KW-0472">Membrane</keyword>
<dbReference type="PRINTS" id="PR00237">
    <property type="entry name" value="GPCRRHODOPSN"/>
</dbReference>
<feature type="transmembrane region" description="Helical" evidence="8">
    <location>
        <begin position="293"/>
        <end position="314"/>
    </location>
</feature>
<evidence type="ECO:0000256" key="1">
    <source>
        <dbReference type="ARBA" id="ARBA00004141"/>
    </source>
</evidence>
<dbReference type="InterPro" id="IPR000276">
    <property type="entry name" value="GPCR_Rhodpsn"/>
</dbReference>
<proteinExistence type="predicted"/>
<accession>A0A6J8F0X4</accession>
<name>A0A6J8F0X4_MYTCO</name>
<evidence type="ECO:0000256" key="7">
    <source>
        <dbReference type="ARBA" id="ARBA00023224"/>
    </source>
</evidence>
<feature type="domain" description="G-protein coupled receptors family 1 profile" evidence="9">
    <location>
        <begin position="36"/>
        <end position="312"/>
    </location>
</feature>
<feature type="transmembrane region" description="Helical" evidence="8">
    <location>
        <begin position="138"/>
        <end position="158"/>
    </location>
</feature>
<dbReference type="Pfam" id="PF00001">
    <property type="entry name" value="7tm_1"/>
    <property type="match status" value="1"/>
</dbReference>
<evidence type="ECO:0000256" key="2">
    <source>
        <dbReference type="ARBA" id="ARBA00022692"/>
    </source>
</evidence>
<organism evidence="10 11">
    <name type="scientific">Mytilus coruscus</name>
    <name type="common">Sea mussel</name>
    <dbReference type="NCBI Taxonomy" id="42192"/>
    <lineage>
        <taxon>Eukaryota</taxon>
        <taxon>Metazoa</taxon>
        <taxon>Spiralia</taxon>
        <taxon>Lophotrochozoa</taxon>
        <taxon>Mollusca</taxon>
        <taxon>Bivalvia</taxon>
        <taxon>Autobranchia</taxon>
        <taxon>Pteriomorphia</taxon>
        <taxon>Mytilida</taxon>
        <taxon>Mytiloidea</taxon>
        <taxon>Mytilidae</taxon>
        <taxon>Mytilinae</taxon>
        <taxon>Mytilus</taxon>
    </lineage>
</organism>
<keyword evidence="6" id="KW-0675">Receptor</keyword>
<feature type="transmembrane region" description="Helical" evidence="8">
    <location>
        <begin position="252"/>
        <end position="273"/>
    </location>
</feature>
<comment type="subcellular location">
    <subcellularLocation>
        <location evidence="1">Membrane</location>
        <topology evidence="1">Multi-pass membrane protein</topology>
    </subcellularLocation>
</comment>
<keyword evidence="7" id="KW-0807">Transducer</keyword>
<keyword evidence="11" id="KW-1185">Reference proteome</keyword>
<dbReference type="SUPFAM" id="SSF81321">
    <property type="entry name" value="Family A G protein-coupled receptor-like"/>
    <property type="match status" value="1"/>
</dbReference>
<feature type="transmembrane region" description="Helical" evidence="8">
    <location>
        <begin position="56"/>
        <end position="78"/>
    </location>
</feature>
<dbReference type="Gene3D" id="1.20.1070.10">
    <property type="entry name" value="Rhodopsin 7-helix transmembrane proteins"/>
    <property type="match status" value="1"/>
</dbReference>
<keyword evidence="4" id="KW-0297">G-protein coupled receptor</keyword>
<keyword evidence="3 8" id="KW-1133">Transmembrane helix</keyword>
<evidence type="ECO:0000256" key="4">
    <source>
        <dbReference type="ARBA" id="ARBA00023040"/>
    </source>
</evidence>
<dbReference type="GO" id="GO:0004930">
    <property type="term" value="F:G protein-coupled receptor activity"/>
    <property type="evidence" value="ECO:0007669"/>
    <property type="project" value="UniProtKB-KW"/>
</dbReference>
<dbReference type="PANTHER" id="PTHR24243">
    <property type="entry name" value="G-PROTEIN COUPLED RECEPTOR"/>
    <property type="match status" value="1"/>
</dbReference>
<evidence type="ECO:0000256" key="8">
    <source>
        <dbReference type="SAM" id="Phobius"/>
    </source>
</evidence>
<feature type="transmembrane region" description="Helical" evidence="8">
    <location>
        <begin position="20"/>
        <end position="44"/>
    </location>
</feature>
<protein>
    <recommendedName>
        <fullName evidence="9">G-protein coupled receptors family 1 profile domain-containing protein</fullName>
    </recommendedName>
</protein>